<dbReference type="EMBL" id="QJKJ01014290">
    <property type="protein sequence ID" value="RDX64634.1"/>
    <property type="molecule type" value="Genomic_DNA"/>
</dbReference>
<feature type="domain" description="Integrase catalytic" evidence="1">
    <location>
        <begin position="1"/>
        <end position="102"/>
    </location>
</feature>
<proteinExistence type="predicted"/>
<dbReference type="Gene3D" id="3.30.420.10">
    <property type="entry name" value="Ribonuclease H-like superfamily/Ribonuclease H"/>
    <property type="match status" value="1"/>
</dbReference>
<dbReference type="GO" id="GO:0015074">
    <property type="term" value="P:DNA integration"/>
    <property type="evidence" value="ECO:0007669"/>
    <property type="project" value="InterPro"/>
</dbReference>
<dbReference type="PANTHER" id="PTHR42648">
    <property type="entry name" value="TRANSPOSASE, PUTATIVE-RELATED"/>
    <property type="match status" value="1"/>
</dbReference>
<evidence type="ECO:0000313" key="3">
    <source>
        <dbReference type="Proteomes" id="UP000257109"/>
    </source>
</evidence>
<dbReference type="InterPro" id="IPR039537">
    <property type="entry name" value="Retrotran_Ty1/copia-like"/>
</dbReference>
<protein>
    <recommendedName>
        <fullName evidence="1">Integrase catalytic domain-containing protein</fullName>
    </recommendedName>
</protein>
<dbReference type="SUPFAM" id="SSF53098">
    <property type="entry name" value="Ribonuclease H-like"/>
    <property type="match status" value="1"/>
</dbReference>
<dbReference type="InterPro" id="IPR036397">
    <property type="entry name" value="RNaseH_sf"/>
</dbReference>
<accession>A0A371EFA4</accession>
<dbReference type="InterPro" id="IPR001584">
    <property type="entry name" value="Integrase_cat-core"/>
</dbReference>
<dbReference type="Proteomes" id="UP000257109">
    <property type="component" value="Unassembled WGS sequence"/>
</dbReference>
<dbReference type="PROSITE" id="PS50994">
    <property type="entry name" value="INTEGRASE"/>
    <property type="match status" value="1"/>
</dbReference>
<comment type="caution">
    <text evidence="2">The sequence shown here is derived from an EMBL/GenBank/DDBJ whole genome shotgun (WGS) entry which is preliminary data.</text>
</comment>
<dbReference type="InterPro" id="IPR012337">
    <property type="entry name" value="RNaseH-like_sf"/>
</dbReference>
<feature type="non-terminal residue" evidence="2">
    <location>
        <position position="1"/>
    </location>
</feature>
<dbReference type="AlphaFoldDB" id="A0A371EFA4"/>
<dbReference type="GO" id="GO:0003676">
    <property type="term" value="F:nucleic acid binding"/>
    <property type="evidence" value="ECO:0007669"/>
    <property type="project" value="InterPro"/>
</dbReference>
<name>A0A371EFA4_MUCPR</name>
<dbReference type="OrthoDB" id="1744741at2759"/>
<keyword evidence="3" id="KW-1185">Reference proteome</keyword>
<reference evidence="2" key="1">
    <citation type="submission" date="2018-05" db="EMBL/GenBank/DDBJ databases">
        <title>Draft genome of Mucuna pruriens seed.</title>
        <authorList>
            <person name="Nnadi N.E."/>
            <person name="Vos R."/>
            <person name="Hasami M.H."/>
            <person name="Devisetty U.K."/>
            <person name="Aguiy J.C."/>
        </authorList>
    </citation>
    <scope>NUCLEOTIDE SEQUENCE [LARGE SCALE GENOMIC DNA]</scope>
    <source>
        <strain evidence="2">JCA_2017</strain>
    </source>
</reference>
<sequence length="102" mass="11844">MCISILKRVFKSFKAEVELQPEKKIKIVKSDRGGEYYGIYDRRPWSFAIFLKECEIVPQYTMSSKPSMNGVAKRRNQTLKDMMRSIISHSSLCGEALNTYIQ</sequence>
<evidence type="ECO:0000259" key="1">
    <source>
        <dbReference type="PROSITE" id="PS50994"/>
    </source>
</evidence>
<dbReference type="PANTHER" id="PTHR42648:SF28">
    <property type="entry name" value="TRANSPOSON-ENCODED PROTEIN WITH RIBONUCLEASE H-LIKE AND RETROVIRUS ZINC FINGER-LIKE DOMAINS"/>
    <property type="match status" value="1"/>
</dbReference>
<organism evidence="2 3">
    <name type="scientific">Mucuna pruriens</name>
    <name type="common">Velvet bean</name>
    <name type="synonym">Dolichos pruriens</name>
    <dbReference type="NCBI Taxonomy" id="157652"/>
    <lineage>
        <taxon>Eukaryota</taxon>
        <taxon>Viridiplantae</taxon>
        <taxon>Streptophyta</taxon>
        <taxon>Embryophyta</taxon>
        <taxon>Tracheophyta</taxon>
        <taxon>Spermatophyta</taxon>
        <taxon>Magnoliopsida</taxon>
        <taxon>eudicotyledons</taxon>
        <taxon>Gunneridae</taxon>
        <taxon>Pentapetalae</taxon>
        <taxon>rosids</taxon>
        <taxon>fabids</taxon>
        <taxon>Fabales</taxon>
        <taxon>Fabaceae</taxon>
        <taxon>Papilionoideae</taxon>
        <taxon>50 kb inversion clade</taxon>
        <taxon>NPAAA clade</taxon>
        <taxon>indigoferoid/millettioid clade</taxon>
        <taxon>Phaseoleae</taxon>
        <taxon>Mucuna</taxon>
    </lineage>
</organism>
<evidence type="ECO:0000313" key="2">
    <source>
        <dbReference type="EMBL" id="RDX64634.1"/>
    </source>
</evidence>
<gene>
    <name evidence="2" type="ORF">CR513_56792</name>
</gene>